<dbReference type="AlphaFoldDB" id="A0A0E0BZ51"/>
<proteinExistence type="predicted"/>
<keyword evidence="1" id="KW-0175">Coiled coil</keyword>
<keyword evidence="3" id="KW-1185">Reference proteome</keyword>
<sequence length="121" mass="13025">MSSCWASVAAALRRAPRRRTREPSLQEQLLAASERASVERLRERAGALQRELDAVAGETEEAEAAARRAEARAAGAGAVLRAAAGEREAHEAKVRAVDEEIAAMDQRIRVLQAIVATITPK</sequence>
<dbReference type="Proteomes" id="UP000008021">
    <property type="component" value="Chromosome 1"/>
</dbReference>
<dbReference type="HOGENOM" id="CLU_156817_0_0_1"/>
<feature type="coiled-coil region" evidence="1">
    <location>
        <begin position="31"/>
        <end position="107"/>
    </location>
</feature>
<reference evidence="2" key="1">
    <citation type="submission" date="2015-04" db="UniProtKB">
        <authorList>
            <consortium name="EnsemblPlants"/>
        </authorList>
    </citation>
    <scope>IDENTIFICATION</scope>
</reference>
<protein>
    <submittedName>
        <fullName evidence="2">Uncharacterized protein</fullName>
    </submittedName>
</protein>
<dbReference type="Gramene" id="OMERI01G07520.1">
    <property type="protein sequence ID" value="OMERI01G07520.1"/>
    <property type="gene ID" value="OMERI01G07520"/>
</dbReference>
<accession>A0A0E0BZ51</accession>
<organism evidence="2">
    <name type="scientific">Oryza meridionalis</name>
    <dbReference type="NCBI Taxonomy" id="40149"/>
    <lineage>
        <taxon>Eukaryota</taxon>
        <taxon>Viridiplantae</taxon>
        <taxon>Streptophyta</taxon>
        <taxon>Embryophyta</taxon>
        <taxon>Tracheophyta</taxon>
        <taxon>Spermatophyta</taxon>
        <taxon>Magnoliopsida</taxon>
        <taxon>Liliopsida</taxon>
        <taxon>Poales</taxon>
        <taxon>Poaceae</taxon>
        <taxon>BOP clade</taxon>
        <taxon>Oryzoideae</taxon>
        <taxon>Oryzeae</taxon>
        <taxon>Oryzinae</taxon>
        <taxon>Oryza</taxon>
    </lineage>
</organism>
<evidence type="ECO:0000313" key="3">
    <source>
        <dbReference type="Proteomes" id="UP000008021"/>
    </source>
</evidence>
<dbReference type="EnsemblPlants" id="OMERI01G07520.1">
    <property type="protein sequence ID" value="OMERI01G07520.1"/>
    <property type="gene ID" value="OMERI01G07520"/>
</dbReference>
<evidence type="ECO:0000313" key="2">
    <source>
        <dbReference type="EnsemblPlants" id="OMERI01G07520.1"/>
    </source>
</evidence>
<evidence type="ECO:0000256" key="1">
    <source>
        <dbReference type="SAM" id="Coils"/>
    </source>
</evidence>
<dbReference type="eggNOG" id="ENOG502R64U">
    <property type="taxonomic scope" value="Eukaryota"/>
</dbReference>
<name>A0A0E0BZ51_9ORYZ</name>
<reference evidence="2" key="2">
    <citation type="submission" date="2018-05" db="EMBL/GenBank/DDBJ databases">
        <title>OmerRS3 (Oryza meridionalis Reference Sequence Version 3).</title>
        <authorList>
            <person name="Zhang J."/>
            <person name="Kudrna D."/>
            <person name="Lee S."/>
            <person name="Talag J."/>
            <person name="Welchert J."/>
            <person name="Wing R.A."/>
        </authorList>
    </citation>
    <scope>NUCLEOTIDE SEQUENCE [LARGE SCALE GENOMIC DNA]</scope>
    <source>
        <strain evidence="2">cv. OR44</strain>
    </source>
</reference>